<proteinExistence type="predicted"/>
<dbReference type="RefSeq" id="XP_049124639.1">
    <property type="nucleotide sequence ID" value="XM_049268682.1"/>
</dbReference>
<reference evidence="2 3" key="1">
    <citation type="submission" date="2022-03" db="EMBL/GenBank/DDBJ databases">
        <title>Genome data of Colletotrichum spp.</title>
        <authorList>
            <person name="Utami Y.D."/>
            <person name="Hiruma K."/>
        </authorList>
    </citation>
    <scope>NUCLEOTIDE SEQUENCE [LARGE SCALE GENOMIC DNA]</scope>
    <source>
        <strain evidence="2 3">MAFF 239500</strain>
    </source>
</reference>
<comment type="caution">
    <text evidence="2">The sequence shown here is derived from an EMBL/GenBank/DDBJ whole genome shotgun (WGS) entry which is preliminary data.</text>
</comment>
<dbReference type="GeneID" id="73323272"/>
<organism evidence="2 3">
    <name type="scientific">Colletotrichum spaethianum</name>
    <dbReference type="NCBI Taxonomy" id="700344"/>
    <lineage>
        <taxon>Eukaryota</taxon>
        <taxon>Fungi</taxon>
        <taxon>Dikarya</taxon>
        <taxon>Ascomycota</taxon>
        <taxon>Pezizomycotina</taxon>
        <taxon>Sordariomycetes</taxon>
        <taxon>Hypocreomycetidae</taxon>
        <taxon>Glomerellales</taxon>
        <taxon>Glomerellaceae</taxon>
        <taxon>Colletotrichum</taxon>
        <taxon>Colletotrichum spaethianum species complex</taxon>
    </lineage>
</organism>
<protein>
    <submittedName>
        <fullName evidence="2">Uncharacterized protein</fullName>
    </submittedName>
</protein>
<dbReference type="EMBL" id="BQXU01000004">
    <property type="protein sequence ID" value="GKT42289.1"/>
    <property type="molecule type" value="Genomic_DNA"/>
</dbReference>
<feature type="transmembrane region" description="Helical" evidence="1">
    <location>
        <begin position="46"/>
        <end position="69"/>
    </location>
</feature>
<name>A0AA37P765_9PEZI</name>
<evidence type="ECO:0000313" key="3">
    <source>
        <dbReference type="Proteomes" id="UP001055115"/>
    </source>
</evidence>
<evidence type="ECO:0000313" key="2">
    <source>
        <dbReference type="EMBL" id="GKT42289.1"/>
    </source>
</evidence>
<sequence length="77" mass="9001">MELRPASDQIETIFLSVHERMTRSVTSAICTLRKEQEMISFLPSMAMKWCLGFAWSSAIVYLSSLSFWIRILELRQK</sequence>
<dbReference type="Proteomes" id="UP001055115">
    <property type="component" value="Unassembled WGS sequence"/>
</dbReference>
<dbReference type="AlphaFoldDB" id="A0AA37P765"/>
<gene>
    <name evidence="2" type="ORF">ColSpa_02470</name>
</gene>
<accession>A0AA37P765</accession>
<keyword evidence="1" id="KW-1133">Transmembrane helix</keyword>
<keyword evidence="1" id="KW-0472">Membrane</keyword>
<evidence type="ECO:0000256" key="1">
    <source>
        <dbReference type="SAM" id="Phobius"/>
    </source>
</evidence>
<keyword evidence="1" id="KW-0812">Transmembrane</keyword>
<keyword evidence="3" id="KW-1185">Reference proteome</keyword>